<comment type="caution">
    <text evidence="1">The sequence shown here is derived from an EMBL/GenBank/DDBJ whole genome shotgun (WGS) entry which is preliminary data.</text>
</comment>
<sequence length="216" mass="23670">MQTLHEVATAHGPISVRCWEPRAGAVRAYVAVTVHPWATLGGGEHNMVGIAEEMARHGVRTLTFDIRSNSMVWGVLTNHAVEVCQVKAVCAWAAARWSHPLLLLGSSAGAPIAGTVLPQLDAVVRFVAVGYTWGRFASIGFGRHFGSILRCEKPKLFIMGENDEFTSVHTLRAYMAKARGLPETKSVIIVPKVGHFELESPHYDSLVTSYILNWIK</sequence>
<accession>A0AB34IS62</accession>
<dbReference type="AlphaFoldDB" id="A0AB34IS62"/>
<proteinExistence type="predicted"/>
<dbReference type="Gene3D" id="3.40.50.1820">
    <property type="entry name" value="alpha/beta hydrolase"/>
    <property type="match status" value="1"/>
</dbReference>
<reference evidence="1 2" key="1">
    <citation type="journal article" date="2024" name="Science">
        <title>Giant polyketide synthase enzymes in the biosynthesis of giant marine polyether toxins.</title>
        <authorList>
            <person name="Fallon T.R."/>
            <person name="Shende V.V."/>
            <person name="Wierzbicki I.H."/>
            <person name="Pendleton A.L."/>
            <person name="Watervoot N.F."/>
            <person name="Auber R.P."/>
            <person name="Gonzalez D.J."/>
            <person name="Wisecaver J.H."/>
            <person name="Moore B.S."/>
        </authorList>
    </citation>
    <scope>NUCLEOTIDE SEQUENCE [LARGE SCALE GENOMIC DNA]</scope>
    <source>
        <strain evidence="1 2">12B1</strain>
    </source>
</reference>
<evidence type="ECO:0000313" key="2">
    <source>
        <dbReference type="Proteomes" id="UP001515480"/>
    </source>
</evidence>
<dbReference type="EMBL" id="JBGBPQ010000020">
    <property type="protein sequence ID" value="KAL1504314.1"/>
    <property type="molecule type" value="Genomic_DNA"/>
</dbReference>
<dbReference type="Proteomes" id="UP001515480">
    <property type="component" value="Unassembled WGS sequence"/>
</dbReference>
<dbReference type="PANTHER" id="PTHR42103:SF2">
    <property type="entry name" value="AB HYDROLASE-1 DOMAIN-CONTAINING PROTEIN"/>
    <property type="match status" value="1"/>
</dbReference>
<organism evidence="1 2">
    <name type="scientific">Prymnesium parvum</name>
    <name type="common">Toxic golden alga</name>
    <dbReference type="NCBI Taxonomy" id="97485"/>
    <lineage>
        <taxon>Eukaryota</taxon>
        <taxon>Haptista</taxon>
        <taxon>Haptophyta</taxon>
        <taxon>Prymnesiophyceae</taxon>
        <taxon>Prymnesiales</taxon>
        <taxon>Prymnesiaceae</taxon>
        <taxon>Prymnesium</taxon>
    </lineage>
</organism>
<dbReference type="SUPFAM" id="SSF53474">
    <property type="entry name" value="alpha/beta-Hydrolases"/>
    <property type="match status" value="1"/>
</dbReference>
<name>A0AB34IS62_PRYPA</name>
<dbReference type="InterPro" id="IPR029058">
    <property type="entry name" value="AB_hydrolase_fold"/>
</dbReference>
<dbReference type="PANTHER" id="PTHR42103">
    <property type="entry name" value="ALPHA/BETA-HYDROLASES SUPERFAMILY PROTEIN"/>
    <property type="match status" value="1"/>
</dbReference>
<keyword evidence="2" id="KW-1185">Reference proteome</keyword>
<protein>
    <submittedName>
        <fullName evidence="1">Uncharacterized protein</fullName>
    </submittedName>
</protein>
<gene>
    <name evidence="1" type="ORF">AB1Y20_010720</name>
</gene>
<evidence type="ECO:0000313" key="1">
    <source>
        <dbReference type="EMBL" id="KAL1504314.1"/>
    </source>
</evidence>